<keyword evidence="6 14" id="KW-0067">ATP-binding</keyword>
<comment type="subcellular location">
    <subcellularLocation>
        <location evidence="1">Cell membrane</location>
        <topology evidence="1">Multi-pass membrane protein</topology>
    </subcellularLocation>
</comment>
<keyword evidence="7 11" id="KW-1133">Transmembrane helix</keyword>
<dbReference type="PROSITE" id="PS00211">
    <property type="entry name" value="ABC_TRANSPORTER_1"/>
    <property type="match status" value="1"/>
</dbReference>
<dbReference type="CDD" id="cd18551">
    <property type="entry name" value="ABC_6TM_LmrA_like"/>
    <property type="match status" value="1"/>
</dbReference>
<evidence type="ECO:0000256" key="1">
    <source>
        <dbReference type="ARBA" id="ARBA00004651"/>
    </source>
</evidence>
<evidence type="ECO:0000256" key="7">
    <source>
        <dbReference type="ARBA" id="ARBA00022989"/>
    </source>
</evidence>
<feature type="compositionally biased region" description="Polar residues" evidence="10">
    <location>
        <begin position="1"/>
        <end position="19"/>
    </location>
</feature>
<feature type="region of interest" description="Disordered" evidence="10">
    <location>
        <begin position="1"/>
        <end position="33"/>
    </location>
</feature>
<proteinExistence type="inferred from homology"/>
<feature type="transmembrane region" description="Helical" evidence="11">
    <location>
        <begin position="100"/>
        <end position="118"/>
    </location>
</feature>
<evidence type="ECO:0000259" key="12">
    <source>
        <dbReference type="PROSITE" id="PS50893"/>
    </source>
</evidence>
<feature type="transmembrane region" description="Helical" evidence="11">
    <location>
        <begin position="283"/>
        <end position="306"/>
    </location>
</feature>
<evidence type="ECO:0000256" key="11">
    <source>
        <dbReference type="SAM" id="Phobius"/>
    </source>
</evidence>
<dbReference type="SUPFAM" id="SSF90123">
    <property type="entry name" value="ABC transporter transmembrane region"/>
    <property type="match status" value="1"/>
</dbReference>
<gene>
    <name evidence="14" type="ORF">E6C64_09660</name>
</gene>
<dbReference type="SMART" id="SM00382">
    <property type="entry name" value="AAA"/>
    <property type="match status" value="1"/>
</dbReference>
<feature type="domain" description="ABC transporter" evidence="12">
    <location>
        <begin position="387"/>
        <end position="641"/>
    </location>
</feature>
<dbReference type="InterPro" id="IPR039421">
    <property type="entry name" value="Type_1_exporter"/>
</dbReference>
<dbReference type="PROSITE" id="PS50929">
    <property type="entry name" value="ABC_TM1F"/>
    <property type="match status" value="1"/>
</dbReference>
<evidence type="ECO:0000256" key="9">
    <source>
        <dbReference type="ARBA" id="ARBA00061644"/>
    </source>
</evidence>
<sequence>MSSSTQSARPASTTGSTPESAPGATPTTGPARRSLFGRRAADDTGPRASLSQLLPYLLEHRRVMVLVLILSIFGSLSSLAQPLLVSNVISVVQDGQPLGGLVWLLVAFVVLAGILAGYQHYLLQRTGEGVVLSSRRQLVAKMLHLPIAEFDTRRVGDLVSRVGSDTTLLRAVLTQGVVESVGGALTFVGALIAMAILDPVLLLLTLLVVAIAVVTVVTMSARIRPAIREGQKKVGDLAAAVERSISAIRTVRAANATDREVDAINRDAEGAWLQGIKVARISALITPVAIVAMQVSFLVVLGVGGYRVASGATSVANLVAFILFLFLMIMPLGQFFGAINAVNQALGALGRIQEVLALPDESDADRGIAPLADAATVADARSSAPAIEFVDIRFGYDTLAEQGDSRPAVPAADSAAIVRQPVLHGVSFTVPRGSRTALVGPSGAGKSTILSLIERFYDADSGSIRLGGVDIRGIDRVALRSQIGYVEQDAPVLAGSLRDNLLLASPEATDADCIDVLHRVNLAEVLERDPAGLDAQVGEDGIMLSGGERQRLAIARTLLSAPPILLLDESTSSLDGLNEQMLREAIDAVATGRTLIVIAHRLSTVVDSDSIVVLDHGRVVGVGTHSELVTTVPLYRELAKHQLLV</sequence>
<comment type="caution">
    <text evidence="14">The sequence shown here is derived from an EMBL/GenBank/DDBJ whole genome shotgun (WGS) entry which is preliminary data.</text>
</comment>
<dbReference type="EMBL" id="SSSM01000004">
    <property type="protein sequence ID" value="THG30883.1"/>
    <property type="molecule type" value="Genomic_DNA"/>
</dbReference>
<evidence type="ECO:0000313" key="14">
    <source>
        <dbReference type="EMBL" id="THG30883.1"/>
    </source>
</evidence>
<dbReference type="Proteomes" id="UP000309133">
    <property type="component" value="Unassembled WGS sequence"/>
</dbReference>
<keyword evidence="2" id="KW-0813">Transport</keyword>
<dbReference type="GO" id="GO:0005524">
    <property type="term" value="F:ATP binding"/>
    <property type="evidence" value="ECO:0007669"/>
    <property type="project" value="UniProtKB-KW"/>
</dbReference>
<evidence type="ECO:0000256" key="4">
    <source>
        <dbReference type="ARBA" id="ARBA00022692"/>
    </source>
</evidence>
<dbReference type="PROSITE" id="PS50893">
    <property type="entry name" value="ABC_TRANSPORTER_2"/>
    <property type="match status" value="1"/>
</dbReference>
<dbReference type="PANTHER" id="PTHR43394">
    <property type="entry name" value="ATP-DEPENDENT PERMEASE MDL1, MITOCHONDRIAL"/>
    <property type="match status" value="1"/>
</dbReference>
<evidence type="ECO:0000313" key="15">
    <source>
        <dbReference type="Proteomes" id="UP000309133"/>
    </source>
</evidence>
<keyword evidence="3" id="KW-1003">Cell membrane</keyword>
<dbReference type="GO" id="GO:0015421">
    <property type="term" value="F:ABC-type oligopeptide transporter activity"/>
    <property type="evidence" value="ECO:0007669"/>
    <property type="project" value="TreeGrafter"/>
</dbReference>
<keyword evidence="5" id="KW-0547">Nucleotide-binding</keyword>
<accession>A0A4S4FKD0</accession>
<evidence type="ECO:0000256" key="10">
    <source>
        <dbReference type="SAM" id="MobiDB-lite"/>
    </source>
</evidence>
<dbReference type="InterPro" id="IPR017871">
    <property type="entry name" value="ABC_transporter-like_CS"/>
</dbReference>
<evidence type="ECO:0000256" key="2">
    <source>
        <dbReference type="ARBA" id="ARBA00022448"/>
    </source>
</evidence>
<evidence type="ECO:0000256" key="8">
    <source>
        <dbReference type="ARBA" id="ARBA00023136"/>
    </source>
</evidence>
<dbReference type="GO" id="GO:0005886">
    <property type="term" value="C:plasma membrane"/>
    <property type="evidence" value="ECO:0007669"/>
    <property type="project" value="UniProtKB-SubCell"/>
</dbReference>
<evidence type="ECO:0000256" key="5">
    <source>
        <dbReference type="ARBA" id="ARBA00022741"/>
    </source>
</evidence>
<feature type="transmembrane region" description="Helical" evidence="11">
    <location>
        <begin position="63"/>
        <end position="80"/>
    </location>
</feature>
<dbReference type="InterPro" id="IPR003439">
    <property type="entry name" value="ABC_transporter-like_ATP-bd"/>
</dbReference>
<keyword evidence="4 11" id="KW-0812">Transmembrane</keyword>
<dbReference type="FunFam" id="3.40.50.300:FF:000299">
    <property type="entry name" value="ABC transporter ATP-binding protein/permease"/>
    <property type="match status" value="1"/>
</dbReference>
<evidence type="ECO:0000259" key="13">
    <source>
        <dbReference type="PROSITE" id="PS50929"/>
    </source>
</evidence>
<evidence type="ECO:0000256" key="6">
    <source>
        <dbReference type="ARBA" id="ARBA00022840"/>
    </source>
</evidence>
<dbReference type="RefSeq" id="WP_136427295.1">
    <property type="nucleotide sequence ID" value="NZ_SSSM01000004.1"/>
</dbReference>
<reference evidence="14 15" key="1">
    <citation type="submission" date="2019-04" db="EMBL/GenBank/DDBJ databases">
        <authorList>
            <person name="Jiang L."/>
        </authorList>
    </citation>
    <scope>NUCLEOTIDE SEQUENCE [LARGE SCALE GENOMIC DNA]</scope>
    <source>
        <strain evidence="14 15">YIM 131853</strain>
    </source>
</reference>
<keyword evidence="8 11" id="KW-0472">Membrane</keyword>
<protein>
    <submittedName>
        <fullName evidence="14">ABC transporter ATP-binding protein</fullName>
    </submittedName>
</protein>
<feature type="transmembrane region" description="Helical" evidence="11">
    <location>
        <begin position="203"/>
        <end position="223"/>
    </location>
</feature>
<dbReference type="AlphaFoldDB" id="A0A4S4FKD0"/>
<dbReference type="SUPFAM" id="SSF52540">
    <property type="entry name" value="P-loop containing nucleoside triphosphate hydrolases"/>
    <property type="match status" value="1"/>
</dbReference>
<dbReference type="Gene3D" id="1.20.1560.10">
    <property type="entry name" value="ABC transporter type 1, transmembrane domain"/>
    <property type="match status" value="1"/>
</dbReference>
<dbReference type="OrthoDB" id="9806127at2"/>
<name>A0A4S4FKD0_9MICO</name>
<comment type="similarity">
    <text evidence="9">Belongs to the ABC transporter superfamily. Lipid exporter (TC 3.A.1.106) family.</text>
</comment>
<dbReference type="Gene3D" id="3.40.50.300">
    <property type="entry name" value="P-loop containing nucleotide triphosphate hydrolases"/>
    <property type="match status" value="1"/>
</dbReference>
<feature type="domain" description="ABC transmembrane type-1" evidence="13">
    <location>
        <begin position="65"/>
        <end position="344"/>
    </location>
</feature>
<organism evidence="14 15">
    <name type="scientific">Naasia lichenicola</name>
    <dbReference type="NCBI Taxonomy" id="2565933"/>
    <lineage>
        <taxon>Bacteria</taxon>
        <taxon>Bacillati</taxon>
        <taxon>Actinomycetota</taxon>
        <taxon>Actinomycetes</taxon>
        <taxon>Micrococcales</taxon>
        <taxon>Microbacteriaceae</taxon>
        <taxon>Naasia</taxon>
    </lineage>
</organism>
<dbReference type="InterPro" id="IPR036640">
    <property type="entry name" value="ABC1_TM_sf"/>
</dbReference>
<evidence type="ECO:0000256" key="3">
    <source>
        <dbReference type="ARBA" id="ARBA00022475"/>
    </source>
</evidence>
<dbReference type="GO" id="GO:0016887">
    <property type="term" value="F:ATP hydrolysis activity"/>
    <property type="evidence" value="ECO:0007669"/>
    <property type="project" value="InterPro"/>
</dbReference>
<dbReference type="InterPro" id="IPR011527">
    <property type="entry name" value="ABC1_TM_dom"/>
</dbReference>
<dbReference type="InterPro" id="IPR027417">
    <property type="entry name" value="P-loop_NTPase"/>
</dbReference>
<dbReference type="Pfam" id="PF00664">
    <property type="entry name" value="ABC_membrane"/>
    <property type="match status" value="1"/>
</dbReference>
<feature type="transmembrane region" description="Helical" evidence="11">
    <location>
        <begin position="177"/>
        <end position="197"/>
    </location>
</feature>
<feature type="transmembrane region" description="Helical" evidence="11">
    <location>
        <begin position="318"/>
        <end position="342"/>
    </location>
</feature>
<dbReference type="PANTHER" id="PTHR43394:SF1">
    <property type="entry name" value="ATP-BINDING CASSETTE SUB-FAMILY B MEMBER 10, MITOCHONDRIAL"/>
    <property type="match status" value="1"/>
</dbReference>
<dbReference type="InterPro" id="IPR003593">
    <property type="entry name" value="AAA+_ATPase"/>
</dbReference>
<dbReference type="Pfam" id="PF00005">
    <property type="entry name" value="ABC_tran"/>
    <property type="match status" value="1"/>
</dbReference>
<keyword evidence="15" id="KW-1185">Reference proteome</keyword>